<keyword evidence="2" id="KW-1185">Reference proteome</keyword>
<protein>
    <submittedName>
        <fullName evidence="1">Uncharacterized protein</fullName>
    </submittedName>
</protein>
<dbReference type="EMBL" id="JBJDPD010000001">
    <property type="protein sequence ID" value="MFK3999819.1"/>
    <property type="molecule type" value="Genomic_DNA"/>
</dbReference>
<evidence type="ECO:0000313" key="1">
    <source>
        <dbReference type="EMBL" id="MFK3999819.1"/>
    </source>
</evidence>
<gene>
    <name evidence="1" type="ORF">ACI2I3_00530</name>
</gene>
<evidence type="ECO:0000313" key="2">
    <source>
        <dbReference type="Proteomes" id="UP001620234"/>
    </source>
</evidence>
<organism evidence="1 2">
    <name type="scientific">Psychrobacter namhaensis</name>
    <dbReference type="NCBI Taxonomy" id="292734"/>
    <lineage>
        <taxon>Bacteria</taxon>
        <taxon>Pseudomonadati</taxon>
        <taxon>Pseudomonadota</taxon>
        <taxon>Gammaproteobacteria</taxon>
        <taxon>Moraxellales</taxon>
        <taxon>Moraxellaceae</taxon>
        <taxon>Psychrobacter</taxon>
    </lineage>
</organism>
<name>A0ABW8L4I4_9GAMM</name>
<dbReference type="Proteomes" id="UP001620234">
    <property type="component" value="Unassembled WGS sequence"/>
</dbReference>
<reference evidence="1 2" key="1">
    <citation type="submission" date="2024-11" db="EMBL/GenBank/DDBJ databases">
        <title>The Natural Products Discovery Center: Release of the First 8490 Sequenced Strains for Exploring Actinobacteria Biosynthetic Diversity.</title>
        <authorList>
            <person name="Kalkreuter E."/>
            <person name="Kautsar S.A."/>
            <person name="Yang D."/>
            <person name="Bader C.D."/>
            <person name="Teijaro C.N."/>
            <person name="Fluegel L."/>
            <person name="Davis C.M."/>
            <person name="Simpson J.R."/>
            <person name="Lauterbach L."/>
            <person name="Steele A.D."/>
            <person name="Gui C."/>
            <person name="Meng S."/>
            <person name="Li G."/>
            <person name="Viehrig K."/>
            <person name="Ye F."/>
            <person name="Su P."/>
            <person name="Kiefer A.F."/>
            <person name="Nichols A."/>
            <person name="Cepeda A.J."/>
            <person name="Yan W."/>
            <person name="Fan B."/>
            <person name="Jiang Y."/>
            <person name="Adhikari A."/>
            <person name="Zheng C.-J."/>
            <person name="Schuster L."/>
            <person name="Cowan T.M."/>
            <person name="Smanski M.J."/>
            <person name="Chevrette M.G."/>
            <person name="De Carvalho L.P.S."/>
            <person name="Shen B."/>
        </authorList>
    </citation>
    <scope>NUCLEOTIDE SEQUENCE [LARGE SCALE GENOMIC DNA]</scope>
    <source>
        <strain evidence="1 2">NPDC077433</strain>
    </source>
</reference>
<accession>A0ABW8L4I4</accession>
<comment type="caution">
    <text evidence="1">The sequence shown here is derived from an EMBL/GenBank/DDBJ whole genome shotgun (WGS) entry which is preliminary data.</text>
</comment>
<sequence>MKNKEQIAKIWDVLDSLNVDVLHNKQAIIKLENERETLAAELLEVDLSSELTGSELCKAMLARGDKYVMCLVSDSSQEDALLDGYSAAISSMTYNECFYGYDFTWLYATPINNQGEPLTQSDVGL</sequence>
<proteinExistence type="predicted"/>
<dbReference type="RefSeq" id="WP_404671664.1">
    <property type="nucleotide sequence ID" value="NZ_JBJDPD010000001.1"/>
</dbReference>